<organism evidence="2 3">
    <name type="scientific">Mycena belliarum</name>
    <dbReference type="NCBI Taxonomy" id="1033014"/>
    <lineage>
        <taxon>Eukaryota</taxon>
        <taxon>Fungi</taxon>
        <taxon>Dikarya</taxon>
        <taxon>Basidiomycota</taxon>
        <taxon>Agaricomycotina</taxon>
        <taxon>Agaricomycetes</taxon>
        <taxon>Agaricomycetidae</taxon>
        <taxon>Agaricales</taxon>
        <taxon>Marasmiineae</taxon>
        <taxon>Mycenaceae</taxon>
        <taxon>Mycena</taxon>
    </lineage>
</organism>
<proteinExistence type="predicted"/>
<accession>A0AAD6XWN8</accession>
<gene>
    <name evidence="2" type="ORF">B0H15DRAFT_763582</name>
</gene>
<dbReference type="InterPro" id="IPR055754">
    <property type="entry name" value="DUF7330"/>
</dbReference>
<evidence type="ECO:0000259" key="1">
    <source>
        <dbReference type="Pfam" id="PF24016"/>
    </source>
</evidence>
<dbReference type="EMBL" id="JARJCN010000004">
    <property type="protein sequence ID" value="KAJ7101378.1"/>
    <property type="molecule type" value="Genomic_DNA"/>
</dbReference>
<feature type="non-terminal residue" evidence="2">
    <location>
        <position position="1"/>
    </location>
</feature>
<dbReference type="Proteomes" id="UP001222325">
    <property type="component" value="Unassembled WGS sequence"/>
</dbReference>
<keyword evidence="3" id="KW-1185">Reference proteome</keyword>
<sequence>SHALPQLRTFGVPADVKPTNFLSLSRRNGSVKGTYVIDPRVKIPQAMLPPLADEADGVRRNVFLHTSNGSIDVDLFVVGDADVKGRVEMHLKSANGSVTARIHTGDPARAPIRTSVHSSNGSITLHLPRTFRGPVTVRARNGSVKFSGTLQTQVTTFGEGAQTRRCFVGAFADWAEGEAWAGDEVSIESGNGSVKLQYDDE</sequence>
<reference evidence="2" key="1">
    <citation type="submission" date="2023-03" db="EMBL/GenBank/DDBJ databases">
        <title>Massive genome expansion in bonnet fungi (Mycena s.s.) driven by repeated elements and novel gene families across ecological guilds.</title>
        <authorList>
            <consortium name="Lawrence Berkeley National Laboratory"/>
            <person name="Harder C.B."/>
            <person name="Miyauchi S."/>
            <person name="Viragh M."/>
            <person name="Kuo A."/>
            <person name="Thoen E."/>
            <person name="Andreopoulos B."/>
            <person name="Lu D."/>
            <person name="Skrede I."/>
            <person name="Drula E."/>
            <person name="Henrissat B."/>
            <person name="Morin E."/>
            <person name="Kohler A."/>
            <person name="Barry K."/>
            <person name="LaButti K."/>
            <person name="Morin E."/>
            <person name="Salamov A."/>
            <person name="Lipzen A."/>
            <person name="Mereny Z."/>
            <person name="Hegedus B."/>
            <person name="Baldrian P."/>
            <person name="Stursova M."/>
            <person name="Weitz H."/>
            <person name="Taylor A."/>
            <person name="Grigoriev I.V."/>
            <person name="Nagy L.G."/>
            <person name="Martin F."/>
            <person name="Kauserud H."/>
        </authorList>
    </citation>
    <scope>NUCLEOTIDE SEQUENCE</scope>
    <source>
        <strain evidence="2">CBHHK173m</strain>
    </source>
</reference>
<evidence type="ECO:0000313" key="3">
    <source>
        <dbReference type="Proteomes" id="UP001222325"/>
    </source>
</evidence>
<feature type="domain" description="DUF7330" evidence="1">
    <location>
        <begin position="20"/>
        <end position="201"/>
    </location>
</feature>
<name>A0AAD6XWN8_9AGAR</name>
<feature type="non-terminal residue" evidence="2">
    <location>
        <position position="201"/>
    </location>
</feature>
<evidence type="ECO:0000313" key="2">
    <source>
        <dbReference type="EMBL" id="KAJ7101378.1"/>
    </source>
</evidence>
<dbReference type="AlphaFoldDB" id="A0AAD6XWN8"/>
<dbReference type="Pfam" id="PF24016">
    <property type="entry name" value="DUF7330"/>
    <property type="match status" value="1"/>
</dbReference>
<protein>
    <recommendedName>
        <fullName evidence="1">DUF7330 domain-containing protein</fullName>
    </recommendedName>
</protein>
<comment type="caution">
    <text evidence="2">The sequence shown here is derived from an EMBL/GenBank/DDBJ whole genome shotgun (WGS) entry which is preliminary data.</text>
</comment>